<evidence type="ECO:0000256" key="5">
    <source>
        <dbReference type="ARBA" id="ARBA00047846"/>
    </source>
</evidence>
<gene>
    <name evidence="6" type="primary">birA</name>
    <name evidence="8" type="ORF">J2T60_002499</name>
</gene>
<feature type="binding site" evidence="6">
    <location>
        <position position="121"/>
    </location>
    <ligand>
        <name>biotin</name>
        <dbReference type="ChEBI" id="CHEBI:57586"/>
    </ligand>
</feature>
<comment type="similarity">
    <text evidence="6">Belongs to the biotin--protein ligase family.</text>
</comment>
<dbReference type="Gene3D" id="1.10.10.10">
    <property type="entry name" value="Winged helix-like DNA-binding domain superfamily/Winged helix DNA-binding domain"/>
    <property type="match status" value="1"/>
</dbReference>
<dbReference type="InterPro" id="IPR036390">
    <property type="entry name" value="WH_DNA-bd_sf"/>
</dbReference>
<feature type="binding site" evidence="6">
    <location>
        <begin position="125"/>
        <end position="127"/>
    </location>
    <ligand>
        <name>biotin</name>
        <dbReference type="ChEBI" id="CHEBI:57586"/>
    </ligand>
</feature>
<evidence type="ECO:0000256" key="6">
    <source>
        <dbReference type="HAMAP-Rule" id="MF_00978"/>
    </source>
</evidence>
<feature type="binding site" evidence="6">
    <location>
        <begin position="99"/>
        <end position="101"/>
    </location>
    <ligand>
        <name>biotin</name>
        <dbReference type="ChEBI" id="CHEBI:57586"/>
    </ligand>
</feature>
<reference evidence="8 9" key="1">
    <citation type="submission" date="2022-03" db="EMBL/GenBank/DDBJ databases">
        <title>Genomic Encyclopedia of Type Strains, Phase III (KMG-III): the genomes of soil and plant-associated and newly described type strains.</title>
        <authorList>
            <person name="Whitman W."/>
        </authorList>
    </citation>
    <scope>NUCLEOTIDE SEQUENCE [LARGE SCALE GENOMIC DNA]</scope>
    <source>
        <strain evidence="8 9">BSker1</strain>
    </source>
</reference>
<feature type="binding site" evidence="6">
    <location>
        <position position="192"/>
    </location>
    <ligand>
        <name>biotin</name>
        <dbReference type="ChEBI" id="CHEBI:57586"/>
    </ligand>
</feature>
<evidence type="ECO:0000256" key="4">
    <source>
        <dbReference type="ARBA" id="ARBA00023267"/>
    </source>
</evidence>
<dbReference type="SUPFAM" id="SSF46785">
    <property type="entry name" value="Winged helix' DNA-binding domain"/>
    <property type="match status" value="1"/>
</dbReference>
<name>A0ABT1GB28_9GAMM</name>
<dbReference type="InterPro" id="IPR003142">
    <property type="entry name" value="BPL_C"/>
</dbReference>
<comment type="catalytic activity">
    <reaction evidence="5 6">
        <text>biotin + L-lysyl-[protein] + ATP = N(6)-biotinyl-L-lysyl-[protein] + AMP + diphosphate + H(+)</text>
        <dbReference type="Rhea" id="RHEA:11756"/>
        <dbReference type="Rhea" id="RHEA-COMP:9752"/>
        <dbReference type="Rhea" id="RHEA-COMP:10505"/>
        <dbReference type="ChEBI" id="CHEBI:15378"/>
        <dbReference type="ChEBI" id="CHEBI:29969"/>
        <dbReference type="ChEBI" id="CHEBI:30616"/>
        <dbReference type="ChEBI" id="CHEBI:33019"/>
        <dbReference type="ChEBI" id="CHEBI:57586"/>
        <dbReference type="ChEBI" id="CHEBI:83144"/>
        <dbReference type="ChEBI" id="CHEBI:456215"/>
        <dbReference type="EC" id="6.3.4.15"/>
    </reaction>
</comment>
<accession>A0ABT1GB28</accession>
<dbReference type="Pfam" id="PF03099">
    <property type="entry name" value="BPL_LplA_LipB"/>
    <property type="match status" value="1"/>
</dbReference>
<dbReference type="EMBL" id="JALJYF010000002">
    <property type="protein sequence ID" value="MCP1728499.1"/>
    <property type="molecule type" value="Genomic_DNA"/>
</dbReference>
<dbReference type="GO" id="GO:0004077">
    <property type="term" value="F:biotin--[biotin carboxyl-carrier protein] ligase activity"/>
    <property type="evidence" value="ECO:0007669"/>
    <property type="project" value="UniProtKB-EC"/>
</dbReference>
<dbReference type="PANTHER" id="PTHR12835:SF5">
    <property type="entry name" value="BIOTIN--PROTEIN LIGASE"/>
    <property type="match status" value="1"/>
</dbReference>
<protein>
    <recommendedName>
        <fullName evidence="6">Bifunctional ligase/repressor BirA</fullName>
    </recommendedName>
    <alternativeName>
        <fullName evidence="6">Biotin operon repressor</fullName>
    </alternativeName>
    <alternativeName>
        <fullName evidence="6">Biotin--[acetyl-CoA-carboxylase] ligase</fullName>
        <ecNumber evidence="6">6.3.4.15</ecNumber>
    </alternativeName>
    <alternativeName>
        <fullName evidence="6">Biotin--protein ligase</fullName>
    </alternativeName>
    <alternativeName>
        <fullName evidence="6">Biotin-[acetyl-CoA carboxylase] synthetase</fullName>
    </alternativeName>
</protein>
<keyword evidence="9" id="KW-1185">Reference proteome</keyword>
<evidence type="ECO:0000313" key="8">
    <source>
        <dbReference type="EMBL" id="MCP1728499.1"/>
    </source>
</evidence>
<dbReference type="Gene3D" id="3.30.930.10">
    <property type="entry name" value="Bira Bifunctional Protein, Domain 2"/>
    <property type="match status" value="1"/>
</dbReference>
<dbReference type="Gene3D" id="2.30.30.100">
    <property type="match status" value="1"/>
</dbReference>
<dbReference type="Pfam" id="PF08279">
    <property type="entry name" value="HTH_11"/>
    <property type="match status" value="1"/>
</dbReference>
<keyword evidence="3 6" id="KW-0067">ATP-binding</keyword>
<dbReference type="Pfam" id="PF02237">
    <property type="entry name" value="BPL_C"/>
    <property type="match status" value="1"/>
</dbReference>
<dbReference type="InterPro" id="IPR004143">
    <property type="entry name" value="BPL_LPL_catalytic"/>
</dbReference>
<proteinExistence type="inferred from homology"/>
<comment type="caution">
    <text evidence="8">The sequence shown here is derived from an EMBL/GenBank/DDBJ whole genome shotgun (WGS) entry which is preliminary data.</text>
</comment>
<keyword evidence="4 6" id="KW-0092">Biotin</keyword>
<evidence type="ECO:0000256" key="1">
    <source>
        <dbReference type="ARBA" id="ARBA00022598"/>
    </source>
</evidence>
<dbReference type="Proteomes" id="UP001523550">
    <property type="component" value="Unassembled WGS sequence"/>
</dbReference>
<dbReference type="CDD" id="cd16442">
    <property type="entry name" value="BPL"/>
    <property type="match status" value="1"/>
</dbReference>
<dbReference type="InterPro" id="IPR013196">
    <property type="entry name" value="HTH_11"/>
</dbReference>
<dbReference type="InterPro" id="IPR004408">
    <property type="entry name" value="Biotin_CoA_COase_ligase"/>
</dbReference>
<dbReference type="RefSeq" id="WP_253450775.1">
    <property type="nucleotide sequence ID" value="NZ_JALJYF010000002.1"/>
</dbReference>
<evidence type="ECO:0000256" key="2">
    <source>
        <dbReference type="ARBA" id="ARBA00022741"/>
    </source>
</evidence>
<dbReference type="PANTHER" id="PTHR12835">
    <property type="entry name" value="BIOTIN PROTEIN LIGASE"/>
    <property type="match status" value="1"/>
</dbReference>
<dbReference type="HAMAP" id="MF_00978">
    <property type="entry name" value="Bifunct_BirA"/>
    <property type="match status" value="1"/>
</dbReference>
<keyword evidence="1 6" id="KW-0436">Ligase</keyword>
<evidence type="ECO:0000256" key="3">
    <source>
        <dbReference type="ARBA" id="ARBA00022840"/>
    </source>
</evidence>
<feature type="DNA-binding region" description="H-T-H motif" evidence="6">
    <location>
        <begin position="27"/>
        <end position="46"/>
    </location>
</feature>
<dbReference type="InterPro" id="IPR036388">
    <property type="entry name" value="WH-like_DNA-bd_sf"/>
</dbReference>
<keyword evidence="6" id="KW-0678">Repressor</keyword>
<evidence type="ECO:0000313" key="9">
    <source>
        <dbReference type="Proteomes" id="UP001523550"/>
    </source>
</evidence>
<dbReference type="PROSITE" id="PS51733">
    <property type="entry name" value="BPL_LPL_CATALYTIC"/>
    <property type="match status" value="1"/>
</dbReference>
<keyword evidence="2 6" id="KW-0547">Nucleotide-binding</keyword>
<dbReference type="InterPro" id="IPR045864">
    <property type="entry name" value="aa-tRNA-synth_II/BPL/LPL"/>
</dbReference>
<dbReference type="SUPFAM" id="SSF55681">
    <property type="entry name" value="Class II aaRS and biotin synthetases"/>
    <property type="match status" value="1"/>
</dbReference>
<keyword evidence="6" id="KW-0238">DNA-binding</keyword>
<comment type="function">
    <text evidence="6">Acts both as a biotin--[acetyl-CoA-carboxylase] ligase and a biotin-operon repressor. In the presence of ATP, BirA activates biotin to form the BirA-biotinyl-5'-adenylate (BirA-bio-5'-AMP or holoBirA) complex. HoloBirA can either transfer the biotinyl moiety to the biotin carboxyl carrier protein (BCCP) subunit of acetyl-CoA carboxylase, or bind to the biotin operator site and inhibit transcription of the operon.</text>
</comment>
<dbReference type="NCBIfam" id="TIGR00121">
    <property type="entry name" value="birA_ligase"/>
    <property type="match status" value="1"/>
</dbReference>
<dbReference type="InterPro" id="IPR008988">
    <property type="entry name" value="Transcriptional_repressor_C"/>
</dbReference>
<sequence>MTELQRERPPLRNALLGALSVEVFRSGADLARELGISRAAVWKQLEGLTSAGLGLERVRGRGYRLLHPVELLDARQIRQAMGSELADRLTLDIWDRVDSTNQRLDAWRDVPGPVACLAEAQLSGRGRRGRQWQSAYGAGIPLSLRWPFQTLDASLMGLAPAVSVSLARALESLGAEPPGLKWPNDLVCRDGKLAGILIELRGEPAGPCDVIIGLGVNWVAPWQSTDQPTAGLERLFPAGVPSRNKLVGEILRQLAGDLEVFSRQGFAAFAEAWAARDGLAGAPVTLALGHETRQGRALGLDKEGALRLQAADGAIEIWQVGEVSVRRAEVDGPGGGG</sequence>
<feature type="domain" description="BPL/LPL catalytic" evidence="7">
    <location>
        <begin position="83"/>
        <end position="262"/>
    </location>
</feature>
<organism evidence="8 9">
    <name type="scientific">Natronospira proteinivora</name>
    <dbReference type="NCBI Taxonomy" id="1807133"/>
    <lineage>
        <taxon>Bacteria</taxon>
        <taxon>Pseudomonadati</taxon>
        <taxon>Pseudomonadota</taxon>
        <taxon>Gammaproteobacteria</taxon>
        <taxon>Natronospirales</taxon>
        <taxon>Natronospiraceae</taxon>
        <taxon>Natronospira</taxon>
    </lineage>
</organism>
<dbReference type="EC" id="6.3.4.15" evidence="6"/>
<evidence type="ECO:0000259" key="7">
    <source>
        <dbReference type="PROSITE" id="PS51733"/>
    </source>
</evidence>
<keyword evidence="6" id="KW-0805">Transcription regulation</keyword>
<keyword evidence="6" id="KW-0804">Transcription</keyword>
<dbReference type="SUPFAM" id="SSF50037">
    <property type="entry name" value="C-terminal domain of transcriptional repressors"/>
    <property type="match status" value="1"/>
</dbReference>
<dbReference type="InterPro" id="IPR030855">
    <property type="entry name" value="Bifunct_BirA"/>
</dbReference>